<accession>A0A5B8V0E7</accession>
<dbReference type="RefSeq" id="WP_147033543.1">
    <property type="nucleotide sequence ID" value="NZ_CP042436.1"/>
</dbReference>
<evidence type="ECO:0000313" key="2">
    <source>
        <dbReference type="Proteomes" id="UP000321479"/>
    </source>
</evidence>
<dbReference type="OrthoDB" id="674634at2"/>
<evidence type="ECO:0000313" key="1">
    <source>
        <dbReference type="EMBL" id="QEC64709.1"/>
    </source>
</evidence>
<gene>
    <name evidence="1" type="ORF">FRZ54_19790</name>
</gene>
<dbReference type="InterPro" id="IPR013433">
    <property type="entry name" value="PHA_gran_rgn"/>
</dbReference>
<dbReference type="KEGG" id="mgin:FRZ54_19790"/>
<organism evidence="1 2">
    <name type="scientific">Mucilaginibacter ginsenosidivorans</name>
    <dbReference type="NCBI Taxonomy" id="398053"/>
    <lineage>
        <taxon>Bacteria</taxon>
        <taxon>Pseudomonadati</taxon>
        <taxon>Bacteroidota</taxon>
        <taxon>Sphingobacteriia</taxon>
        <taxon>Sphingobacteriales</taxon>
        <taxon>Sphingobacteriaceae</taxon>
        <taxon>Mucilaginibacter</taxon>
    </lineage>
</organism>
<dbReference type="AlphaFoldDB" id="A0A5B8V0E7"/>
<keyword evidence="2" id="KW-1185">Reference proteome</keyword>
<reference evidence="1 2" key="1">
    <citation type="journal article" date="2017" name="Curr. Microbiol.">
        <title>Mucilaginibacter ginsenosidivorans sp. nov., Isolated from Soil of Ginseng Field.</title>
        <authorList>
            <person name="Kim M.M."/>
            <person name="Siddiqi M.Z."/>
            <person name="Im W.T."/>
        </authorList>
    </citation>
    <scope>NUCLEOTIDE SEQUENCE [LARGE SCALE GENOMIC DNA]</scope>
    <source>
        <strain evidence="1 2">Gsoil 3017</strain>
    </source>
</reference>
<sequence length="100" mass="10993">MASLNMTIPFSISHEEALKRIKNLLTETKKEHGDKIDNLKEQWNGNVGIFSFTAKGYDISGTLTVERSAVELNGKIPFAVSLFKGVITKAINEKAAELLA</sequence>
<dbReference type="EMBL" id="CP042436">
    <property type="protein sequence ID" value="QEC64709.1"/>
    <property type="molecule type" value="Genomic_DNA"/>
</dbReference>
<dbReference type="Pfam" id="PF09650">
    <property type="entry name" value="PHA_gran_rgn"/>
    <property type="match status" value="1"/>
</dbReference>
<protein>
    <recommendedName>
        <fullName evidence="3">Polyhydroxyalkanoic acid system protein</fullName>
    </recommendedName>
</protein>
<proteinExistence type="predicted"/>
<name>A0A5B8V0E7_9SPHI</name>
<dbReference type="Proteomes" id="UP000321479">
    <property type="component" value="Chromosome"/>
</dbReference>
<evidence type="ECO:0008006" key="3">
    <source>
        <dbReference type="Google" id="ProtNLM"/>
    </source>
</evidence>